<keyword evidence="6 7" id="KW-0012">Acyltransferase</keyword>
<keyword evidence="5 7" id="KW-0472">Membrane</keyword>
<keyword evidence="4 7" id="KW-1133">Transmembrane helix</keyword>
<protein>
    <recommendedName>
        <fullName evidence="7">Palmitoyltransferase</fullName>
        <ecNumber evidence="7">2.3.1.225</ecNumber>
    </recommendedName>
</protein>
<dbReference type="PROSITE" id="PS50216">
    <property type="entry name" value="DHHC"/>
    <property type="match status" value="1"/>
</dbReference>
<evidence type="ECO:0000313" key="9">
    <source>
        <dbReference type="EMBL" id="KAK7104055.1"/>
    </source>
</evidence>
<organism evidence="9 10">
    <name type="scientific">Littorina saxatilis</name>
    <dbReference type="NCBI Taxonomy" id="31220"/>
    <lineage>
        <taxon>Eukaryota</taxon>
        <taxon>Metazoa</taxon>
        <taxon>Spiralia</taxon>
        <taxon>Lophotrochozoa</taxon>
        <taxon>Mollusca</taxon>
        <taxon>Gastropoda</taxon>
        <taxon>Caenogastropoda</taxon>
        <taxon>Littorinimorpha</taxon>
        <taxon>Littorinoidea</taxon>
        <taxon>Littorinidae</taxon>
        <taxon>Littorina</taxon>
    </lineage>
</organism>
<keyword evidence="3 7" id="KW-0812">Transmembrane</keyword>
<dbReference type="AlphaFoldDB" id="A0AAN9BDW7"/>
<dbReference type="PANTHER" id="PTHR12246">
    <property type="entry name" value="PALMITOYLTRANSFERASE ZDHHC16"/>
    <property type="match status" value="1"/>
</dbReference>
<dbReference type="EMBL" id="JBAMIC010000008">
    <property type="protein sequence ID" value="KAK7104055.1"/>
    <property type="molecule type" value="Genomic_DNA"/>
</dbReference>
<evidence type="ECO:0000256" key="1">
    <source>
        <dbReference type="ARBA" id="ARBA00004141"/>
    </source>
</evidence>
<accession>A0AAN9BDW7</accession>
<dbReference type="GO" id="GO:0016020">
    <property type="term" value="C:membrane"/>
    <property type="evidence" value="ECO:0007669"/>
    <property type="project" value="UniProtKB-SubCell"/>
</dbReference>
<feature type="transmembrane region" description="Helical" evidence="7">
    <location>
        <begin position="33"/>
        <end position="57"/>
    </location>
</feature>
<feature type="transmembrane region" description="Helical" evidence="7">
    <location>
        <begin position="233"/>
        <end position="254"/>
    </location>
</feature>
<evidence type="ECO:0000259" key="8">
    <source>
        <dbReference type="Pfam" id="PF01529"/>
    </source>
</evidence>
<feature type="transmembrane region" description="Helical" evidence="7">
    <location>
        <begin position="274"/>
        <end position="298"/>
    </location>
</feature>
<sequence length="317" mass="36555">MHRRNTNNTLEEKLKDHYHKRDFTPKPATVSKLGMLFTASLIFILFFESLYTLLPGIYSEVSENGKVVSRTGHFGEGYWLAFFVLLVTCVEVTWNWWRVYYDKPNWVTKELKEEHFGQTIETPAGWKHCPTCQLDAPPRSHHCNFCGHCILKRDQHCFFTSSCVGLYNQRHFVVFCLYGVWGCLMGVYLQLSYLNISYPLSDENFMMYVPPVPLFQLLIGNLSFGSFVVMLHVYVNICIMCVAGFLAAWQLLLIVRGQTSHEAWKMIRAYNAGVYTNITSVFGSPMTSWILLFAPLMLPLELDGVKWNIQGKPEKAN</sequence>
<keyword evidence="2 7" id="KW-0808">Transferase</keyword>
<dbReference type="Pfam" id="PF01529">
    <property type="entry name" value="DHHC"/>
    <property type="match status" value="1"/>
</dbReference>
<comment type="similarity">
    <text evidence="7">Belongs to the DHHC palmitoyltransferase family.</text>
</comment>
<evidence type="ECO:0000256" key="3">
    <source>
        <dbReference type="ARBA" id="ARBA00022692"/>
    </source>
</evidence>
<dbReference type="Proteomes" id="UP001374579">
    <property type="component" value="Unassembled WGS sequence"/>
</dbReference>
<comment type="catalytic activity">
    <reaction evidence="7">
        <text>L-cysteinyl-[protein] + hexadecanoyl-CoA = S-hexadecanoyl-L-cysteinyl-[protein] + CoA</text>
        <dbReference type="Rhea" id="RHEA:36683"/>
        <dbReference type="Rhea" id="RHEA-COMP:10131"/>
        <dbReference type="Rhea" id="RHEA-COMP:11032"/>
        <dbReference type="ChEBI" id="CHEBI:29950"/>
        <dbReference type="ChEBI" id="CHEBI:57287"/>
        <dbReference type="ChEBI" id="CHEBI:57379"/>
        <dbReference type="ChEBI" id="CHEBI:74151"/>
        <dbReference type="EC" id="2.3.1.225"/>
    </reaction>
</comment>
<dbReference type="EC" id="2.3.1.225" evidence="7"/>
<evidence type="ECO:0000256" key="4">
    <source>
        <dbReference type="ARBA" id="ARBA00022989"/>
    </source>
</evidence>
<comment type="caution">
    <text evidence="9">The sequence shown here is derived from an EMBL/GenBank/DDBJ whole genome shotgun (WGS) entry which is preliminary data.</text>
</comment>
<evidence type="ECO:0000256" key="6">
    <source>
        <dbReference type="ARBA" id="ARBA00023315"/>
    </source>
</evidence>
<feature type="domain" description="Palmitoyltransferase DHHC" evidence="8">
    <location>
        <begin position="126"/>
        <end position="265"/>
    </location>
</feature>
<reference evidence="9 10" key="1">
    <citation type="submission" date="2024-02" db="EMBL/GenBank/DDBJ databases">
        <title>Chromosome-scale genome assembly of the rough periwinkle Littorina saxatilis.</title>
        <authorList>
            <person name="De Jode A."/>
            <person name="Faria R."/>
            <person name="Formenti G."/>
            <person name="Sims Y."/>
            <person name="Smith T.P."/>
            <person name="Tracey A."/>
            <person name="Wood J.M.D."/>
            <person name="Zagrodzka Z.B."/>
            <person name="Johannesson K."/>
            <person name="Butlin R.K."/>
            <person name="Leder E.H."/>
        </authorList>
    </citation>
    <scope>NUCLEOTIDE SEQUENCE [LARGE SCALE GENOMIC DNA]</scope>
    <source>
        <strain evidence="9">Snail1</strain>
        <tissue evidence="9">Muscle</tissue>
    </source>
</reference>
<proteinExistence type="inferred from homology"/>
<evidence type="ECO:0000256" key="5">
    <source>
        <dbReference type="ARBA" id="ARBA00023136"/>
    </source>
</evidence>
<dbReference type="GO" id="GO:0019706">
    <property type="term" value="F:protein-cysteine S-palmitoyltransferase activity"/>
    <property type="evidence" value="ECO:0007669"/>
    <property type="project" value="UniProtKB-EC"/>
</dbReference>
<comment type="domain">
    <text evidence="7">The DHHC domain is required for palmitoyltransferase activity.</text>
</comment>
<evidence type="ECO:0000313" key="10">
    <source>
        <dbReference type="Proteomes" id="UP001374579"/>
    </source>
</evidence>
<keyword evidence="10" id="KW-1185">Reference proteome</keyword>
<evidence type="ECO:0000256" key="7">
    <source>
        <dbReference type="RuleBase" id="RU079119"/>
    </source>
</evidence>
<comment type="subcellular location">
    <subcellularLocation>
        <location evidence="1">Membrane</location>
        <topology evidence="1">Multi-pass membrane protein</topology>
    </subcellularLocation>
</comment>
<feature type="transmembrane region" description="Helical" evidence="7">
    <location>
        <begin position="172"/>
        <end position="193"/>
    </location>
</feature>
<dbReference type="InterPro" id="IPR001594">
    <property type="entry name" value="Palmitoyltrfase_DHHC"/>
</dbReference>
<feature type="transmembrane region" description="Helical" evidence="7">
    <location>
        <begin position="78"/>
        <end position="97"/>
    </location>
</feature>
<dbReference type="InterPro" id="IPR039859">
    <property type="entry name" value="PFA4/ZDH16/20/ERF2-like"/>
</dbReference>
<name>A0AAN9BDW7_9CAEN</name>
<evidence type="ECO:0000256" key="2">
    <source>
        <dbReference type="ARBA" id="ARBA00022679"/>
    </source>
</evidence>
<gene>
    <name evidence="9" type="ORF">V1264_018830</name>
</gene>